<dbReference type="GO" id="GO:0000902">
    <property type="term" value="P:cell morphogenesis"/>
    <property type="evidence" value="ECO:0007669"/>
    <property type="project" value="InterPro"/>
</dbReference>
<accession>A8MHG7</accession>
<dbReference type="InterPro" id="IPR036145">
    <property type="entry name" value="MinC_C_sf"/>
</dbReference>
<dbReference type="EMBL" id="CP000853">
    <property type="protein sequence ID" value="ABW19054.1"/>
    <property type="molecule type" value="Genomic_DNA"/>
</dbReference>
<dbReference type="Proteomes" id="UP000000269">
    <property type="component" value="Chromosome"/>
</dbReference>
<dbReference type="AlphaFoldDB" id="A8MHG7"/>
<dbReference type="eggNOG" id="COG1315">
    <property type="taxonomic scope" value="Bacteria"/>
</dbReference>
<organism evidence="3 4">
    <name type="scientific">Alkaliphilus oremlandii (strain OhILAs)</name>
    <name type="common">Clostridium oremlandii (strain OhILAs)</name>
    <dbReference type="NCBI Taxonomy" id="350688"/>
    <lineage>
        <taxon>Bacteria</taxon>
        <taxon>Bacillati</taxon>
        <taxon>Bacillota</taxon>
        <taxon>Clostridia</taxon>
        <taxon>Peptostreptococcales</taxon>
        <taxon>Natronincolaceae</taxon>
        <taxon>Alkaliphilus</taxon>
    </lineage>
</organism>
<dbReference type="Pfam" id="PF03961">
    <property type="entry name" value="FapA"/>
    <property type="match status" value="1"/>
</dbReference>
<dbReference type="STRING" id="350688.Clos_1511"/>
<keyword evidence="1" id="KW-0175">Coiled coil</keyword>
<dbReference type="PANTHER" id="PTHR38032:SF1">
    <property type="entry name" value="RNA-BINDING PROTEIN KHPB N-TERMINAL DOMAIN-CONTAINING PROTEIN"/>
    <property type="match status" value="1"/>
</dbReference>
<name>A8MHG7_ALKOO</name>
<feature type="domain" description="RNA-binding protein KhpB N-terminal" evidence="2">
    <location>
        <begin position="9"/>
        <end position="58"/>
    </location>
</feature>
<evidence type="ECO:0000313" key="3">
    <source>
        <dbReference type="EMBL" id="ABW19054.1"/>
    </source>
</evidence>
<dbReference type="InterPro" id="IPR005646">
    <property type="entry name" value="FapA"/>
</dbReference>
<dbReference type="OrthoDB" id="9816426at2"/>
<evidence type="ECO:0000259" key="2">
    <source>
        <dbReference type="SMART" id="SM01245"/>
    </source>
</evidence>
<evidence type="ECO:0000313" key="4">
    <source>
        <dbReference type="Proteomes" id="UP000000269"/>
    </source>
</evidence>
<dbReference type="InterPro" id="IPR032782">
    <property type="entry name" value="KhpB_N"/>
</dbReference>
<dbReference type="Gene3D" id="3.30.30.80">
    <property type="entry name" value="probable RNA-binding protein from clostridium symbiosum atcc 14940"/>
    <property type="match status" value="1"/>
</dbReference>
<dbReference type="RefSeq" id="WP_012159366.1">
    <property type="nucleotide sequence ID" value="NC_009922.1"/>
</dbReference>
<dbReference type="Pfam" id="PF14804">
    <property type="entry name" value="Jag_N"/>
    <property type="match status" value="1"/>
</dbReference>
<evidence type="ECO:0000256" key="1">
    <source>
        <dbReference type="SAM" id="Coils"/>
    </source>
</evidence>
<feature type="coiled-coil region" evidence="1">
    <location>
        <begin position="481"/>
        <end position="515"/>
    </location>
</feature>
<dbReference type="Pfam" id="PF20250">
    <property type="entry name" value="FapA_N"/>
    <property type="match status" value="1"/>
</dbReference>
<sequence length="602" mass="67228">MTIYNNYIIAEGESYDAALKYGLEQLNLKQEQVQIEVLEEKKSFLFKRGFIKLKITPIQSDSLGEPKSNIGDPVVKRNNFALNYLPDGVYLNIIDNSQIDIKDIIDFLILKKVTNYEYDKIALCVEGKKIGMEKIAPYQEENFIDSMLEIRVSDDKLEASILLSEPLGGKYLSVDEIIEGLTQKGITYGIDEEKIHEICTHHIFNKWITIAQGKKAVHGKNASVIYLFEEEKESTTSVITDEGRIDYKNLNNIRNVNEGSLLLEIIPATEGTNGMTVYGKEIPSSKGKDIAIKKGKNIYESEDGLKIFASKDGEVHFVDGRIYVDEVKNIDGNIDNETGNIQFNGKVNIKGNVKSGFKVEAEGDIEIFGVVESAHLISNGNIIIHRGVQGNNQAYIYCKGSLHVKYLENANVVSGEDITADAILHSNVTTKGKVVVQGKKGLIAGGDIKAGKEVRANIIGSHMGTLTKIEVGINPDEKSRFESLKSEFMEIEKNMENSQKAVELLQKMARKQELNSGKQELLVKSLKTYNVLKTKYSDMAKELTEMSERFKESNNGKVHAAKVVYQGVKIIIGNVSRQIYDELATCTFYIKDGEVTFGPYEK</sequence>
<reference evidence="4" key="1">
    <citation type="submission" date="2007-10" db="EMBL/GenBank/DDBJ databases">
        <title>Complete genome of Alkaliphilus oremlandii OhILAs.</title>
        <authorList>
            <person name="Copeland A."/>
            <person name="Lucas S."/>
            <person name="Lapidus A."/>
            <person name="Barry K."/>
            <person name="Detter J.C."/>
            <person name="Glavina del Rio T."/>
            <person name="Hammon N."/>
            <person name="Israni S."/>
            <person name="Dalin E."/>
            <person name="Tice H."/>
            <person name="Pitluck S."/>
            <person name="Chain P."/>
            <person name="Malfatti S."/>
            <person name="Shin M."/>
            <person name="Vergez L."/>
            <person name="Schmutz J."/>
            <person name="Larimer F."/>
            <person name="Land M."/>
            <person name="Hauser L."/>
            <person name="Kyrpides N."/>
            <person name="Mikhailova N."/>
            <person name="Stolz J.F."/>
            <person name="Dawson A."/>
            <person name="Fisher E."/>
            <person name="Crable B."/>
            <person name="Perera E."/>
            <person name="Lisak J."/>
            <person name="Ranganathan M."/>
            <person name="Basu P."/>
            <person name="Richardson P."/>
        </authorList>
    </citation>
    <scope>NUCLEOTIDE SEQUENCE [LARGE SCALE GENOMIC DNA]</scope>
    <source>
        <strain evidence="4">OhILAs</strain>
    </source>
</reference>
<gene>
    <name evidence="3" type="ordered locus">Clos_1511</name>
</gene>
<dbReference type="HOGENOM" id="CLU_026157_2_1_9"/>
<dbReference type="SMART" id="SM01245">
    <property type="entry name" value="Jag_N"/>
    <property type="match status" value="1"/>
</dbReference>
<dbReference type="KEGG" id="aoe:Clos_1511"/>
<dbReference type="SUPFAM" id="SSF63848">
    <property type="entry name" value="Cell-division inhibitor MinC, C-terminal domain"/>
    <property type="match status" value="1"/>
</dbReference>
<proteinExistence type="predicted"/>
<dbReference type="InterPro" id="IPR038247">
    <property type="entry name" value="Jag_N_dom_sf"/>
</dbReference>
<protein>
    <recommendedName>
        <fullName evidence="2">RNA-binding protein KhpB N-terminal domain-containing protein</fullName>
    </recommendedName>
</protein>
<dbReference type="InterPro" id="IPR046865">
    <property type="entry name" value="FapA_b_solenoid"/>
</dbReference>
<dbReference type="PANTHER" id="PTHR38032">
    <property type="entry name" value="POLYMERASE-RELATED"/>
    <property type="match status" value="1"/>
</dbReference>
<keyword evidence="4" id="KW-1185">Reference proteome</keyword>
<dbReference type="InterPro" id="IPR046866">
    <property type="entry name" value="FapA_N"/>
</dbReference>